<proteinExistence type="predicted"/>
<name>A0ABX7TSK4_STRCY</name>
<gene>
    <name evidence="3" type="ORF">S1361_14645</name>
</gene>
<organism evidence="3 4">
    <name type="scientific">Streptomyces cyanogenus</name>
    <dbReference type="NCBI Taxonomy" id="80860"/>
    <lineage>
        <taxon>Bacteria</taxon>
        <taxon>Bacillati</taxon>
        <taxon>Actinomycetota</taxon>
        <taxon>Actinomycetes</taxon>
        <taxon>Kitasatosporales</taxon>
        <taxon>Streptomycetaceae</taxon>
        <taxon>Streptomyces</taxon>
    </lineage>
</organism>
<feature type="transmembrane region" description="Helical" evidence="2">
    <location>
        <begin position="187"/>
        <end position="204"/>
    </location>
</feature>
<keyword evidence="2" id="KW-1133">Transmembrane helix</keyword>
<evidence type="ECO:0000256" key="2">
    <source>
        <dbReference type="SAM" id="Phobius"/>
    </source>
</evidence>
<feature type="region of interest" description="Disordered" evidence="1">
    <location>
        <begin position="1"/>
        <end position="24"/>
    </location>
</feature>
<dbReference type="EMBL" id="CP071839">
    <property type="protein sequence ID" value="QTD98593.1"/>
    <property type="molecule type" value="Genomic_DNA"/>
</dbReference>
<feature type="transmembrane region" description="Helical" evidence="2">
    <location>
        <begin position="159"/>
        <end position="180"/>
    </location>
</feature>
<dbReference type="RefSeq" id="WP_243769174.1">
    <property type="nucleotide sequence ID" value="NZ_CP071839.1"/>
</dbReference>
<accession>A0ABX7TSK4</accession>
<sequence>MTLVTDPTHPTDPTDPTDHSDLSDFTATEAPARAPHPLRAEAVRGFAPWAGAAVLTAFGAMLAGTADRWQGGWAETATQVHTAMLITLPLAAAAGCWQGGRERRRGTEELWRTTVRPPLARLLAPALPVALWVAAGYLVTAALALLATRPYAQGDHPHLALLPGDTVAMAAGALAGHVLGRAVPTRLAAPLLATAGYLGFGVLSDDGPAMNHPLSPATPLLVGQLPVWWQPWAMAVWTGGLACAAALAYAARRRVTALLPLAAALAAGALLVQAGDGLWHTDPLARRQVCDTSGTPAVCVNARYAGMLPQVGDALSGVTGKLEGVRNLPARWADHGGALRGDEAQLPAITPFGWSAVRGRLTDPEQFAWEAVVALSGRGDCSEEAVTTRVLWADDAVQSYLAPNALQKSGKVPGSGPAEKRRILATRARLAGMDEHRRQEWLSAYFAARAGCDAKGVPAL</sequence>
<keyword evidence="4" id="KW-1185">Reference proteome</keyword>
<feature type="transmembrane region" description="Helical" evidence="2">
    <location>
        <begin position="229"/>
        <end position="251"/>
    </location>
</feature>
<keyword evidence="2" id="KW-0812">Transmembrane</keyword>
<feature type="transmembrane region" description="Helical" evidence="2">
    <location>
        <begin position="122"/>
        <end position="147"/>
    </location>
</feature>
<feature type="transmembrane region" description="Helical" evidence="2">
    <location>
        <begin position="46"/>
        <end position="66"/>
    </location>
</feature>
<evidence type="ECO:0000256" key="1">
    <source>
        <dbReference type="SAM" id="MobiDB-lite"/>
    </source>
</evidence>
<feature type="transmembrane region" description="Helical" evidence="2">
    <location>
        <begin position="258"/>
        <end position="279"/>
    </location>
</feature>
<reference evidence="3 4" key="1">
    <citation type="submission" date="2021-03" db="EMBL/GenBank/DDBJ databases">
        <title>Complete genome sequence of Streptomyces cyanogenus S136, producer of anticancer angucycline landomycin A.</title>
        <authorList>
            <person name="Hrab P."/>
            <person name="Ruckert C."/>
            <person name="Busche T."/>
            <person name="Ostash I."/>
            <person name="Kalinowski J."/>
            <person name="Fedorenko V."/>
            <person name="Yushchuk O."/>
            <person name="Ostash B."/>
        </authorList>
    </citation>
    <scope>NUCLEOTIDE SEQUENCE [LARGE SCALE GENOMIC DNA]</scope>
    <source>
        <strain evidence="3 4">S136</strain>
    </source>
</reference>
<dbReference type="Proteomes" id="UP000663908">
    <property type="component" value="Chromosome"/>
</dbReference>
<evidence type="ECO:0000313" key="4">
    <source>
        <dbReference type="Proteomes" id="UP000663908"/>
    </source>
</evidence>
<evidence type="ECO:0000313" key="3">
    <source>
        <dbReference type="EMBL" id="QTD98593.1"/>
    </source>
</evidence>
<evidence type="ECO:0008006" key="5">
    <source>
        <dbReference type="Google" id="ProtNLM"/>
    </source>
</evidence>
<keyword evidence="2" id="KW-0472">Membrane</keyword>
<feature type="transmembrane region" description="Helical" evidence="2">
    <location>
        <begin position="78"/>
        <end position="97"/>
    </location>
</feature>
<protein>
    <recommendedName>
        <fullName evidence="5">ABC transporter permease</fullName>
    </recommendedName>
</protein>